<dbReference type="Proteomes" id="UP000594260">
    <property type="component" value="Unplaced"/>
</dbReference>
<dbReference type="EnsemblMetazoa" id="XM_022795950">
    <property type="protein sequence ID" value="XP_022651685"/>
    <property type="gene ID" value="LOC111246404"/>
</dbReference>
<dbReference type="EnsemblMetazoa" id="XM_022795949">
    <property type="protein sequence ID" value="XP_022651684"/>
    <property type="gene ID" value="LOC111246404"/>
</dbReference>
<organism evidence="2 3">
    <name type="scientific">Varroa destructor</name>
    <name type="common">Honeybee mite</name>
    <dbReference type="NCBI Taxonomy" id="109461"/>
    <lineage>
        <taxon>Eukaryota</taxon>
        <taxon>Metazoa</taxon>
        <taxon>Ecdysozoa</taxon>
        <taxon>Arthropoda</taxon>
        <taxon>Chelicerata</taxon>
        <taxon>Arachnida</taxon>
        <taxon>Acari</taxon>
        <taxon>Parasitiformes</taxon>
        <taxon>Mesostigmata</taxon>
        <taxon>Gamasina</taxon>
        <taxon>Dermanyssoidea</taxon>
        <taxon>Varroidae</taxon>
        <taxon>Varroa</taxon>
    </lineage>
</organism>
<dbReference type="AlphaFoldDB" id="A0A7M7JH19"/>
<evidence type="ECO:0000313" key="2">
    <source>
        <dbReference type="EnsemblMetazoa" id="XP_022651685"/>
    </source>
</evidence>
<keyword evidence="3" id="KW-1185">Reference proteome</keyword>
<name>A0A7M7JH19_VARDE</name>
<keyword evidence="1" id="KW-0732">Signal</keyword>
<evidence type="ECO:0000313" key="3">
    <source>
        <dbReference type="Proteomes" id="UP000594260"/>
    </source>
</evidence>
<dbReference type="OrthoDB" id="6504850at2759"/>
<dbReference type="InParanoid" id="A0A7M7JH19"/>
<dbReference type="KEGG" id="vde:111246404"/>
<dbReference type="RefSeq" id="XP_022651684.1">
    <property type="nucleotide sequence ID" value="XM_022795949.1"/>
</dbReference>
<reference evidence="2" key="1">
    <citation type="submission" date="2021-01" db="UniProtKB">
        <authorList>
            <consortium name="EnsemblMetazoa"/>
        </authorList>
    </citation>
    <scope>IDENTIFICATION</scope>
</reference>
<evidence type="ECO:0008006" key="4">
    <source>
        <dbReference type="Google" id="ProtNLM"/>
    </source>
</evidence>
<accession>A0A7M7JH19</accession>
<dbReference type="RefSeq" id="XP_022651683.1">
    <property type="nucleotide sequence ID" value="XM_022795948.1"/>
</dbReference>
<feature type="chain" id="PRO_5036207236" description="Cystatin domain-containing protein" evidence="1">
    <location>
        <begin position="24"/>
        <end position="130"/>
    </location>
</feature>
<evidence type="ECO:0000256" key="1">
    <source>
        <dbReference type="SAM" id="SignalP"/>
    </source>
</evidence>
<proteinExistence type="predicted"/>
<feature type="signal peptide" evidence="1">
    <location>
        <begin position="1"/>
        <end position="23"/>
    </location>
</feature>
<dbReference type="EnsemblMetazoa" id="XM_022795948">
    <property type="protein sequence ID" value="XP_022651683"/>
    <property type="gene ID" value="LOC111246404"/>
</dbReference>
<sequence>MHSTRSVILCALLMTIFVDGITASGEYHANEGGKFSAFKSQADFAEKQLRKTLNLMPEDEVHTASVAMQIKDGHIFNVTMYVKNVQSCSVIVHERQEGEPLEIIKEADKIASCVDLWGDDTRFEVPPGSV</sequence>
<dbReference type="GeneID" id="111246404"/>
<dbReference type="RefSeq" id="XP_022651685.1">
    <property type="nucleotide sequence ID" value="XM_022795950.1"/>
</dbReference>
<protein>
    <recommendedName>
        <fullName evidence="4">Cystatin domain-containing protein</fullName>
    </recommendedName>
</protein>